<keyword evidence="2" id="KW-0548">Nucleotidyltransferase</keyword>
<evidence type="ECO:0000256" key="4">
    <source>
        <dbReference type="ARBA" id="ARBA00022759"/>
    </source>
</evidence>
<dbReference type="InterPro" id="IPR041373">
    <property type="entry name" value="RT_RNaseH"/>
</dbReference>
<feature type="region of interest" description="Disordered" evidence="7">
    <location>
        <begin position="480"/>
        <end position="501"/>
    </location>
</feature>
<accession>A0ABQ9HAZ8</accession>
<sequence length="549" mass="64180">MGPNWHLAQVPDGRQPYWIWVTLNFTHDLDPIPTLNTDDDCVTPTKKRKLGIEDKTEVEDDHEDSIDDNDFEDKVDEVSHEKIDNPLSVPTHFTNEFPLTSDMKKPDGINNTSHPRSWSMVMVKVRWTLVDLVRVGGVGSLVDPPVIEPRTSYMYIFKLFKVTYMGLRSSSKSPISNMAVGCCHNMAPSWHLVPDKDGQHELVGYAFRTLPDTEKRYSQIEKEAFALTWCADRFRQYILGLEVTLETDHKPLIQIFQTIHIDNLTPRLQRFCLRLMRYAYSVQYFPGKQLEVADCLSRSPLEERKQEDKEFEHEAKAFVGQIATVKVAKSLLKMNEDISLALLSYRTTPLDCRFSPTEMLMNRRLRSTLPLLPTALEEVLQPWLAHKREHLQKEKQVANYNRRDRVRNLLDLQVGDKSPWTEQLSRDLRKDVQRLRKRWGPPLSSLHTLATLEYTACKKHKTDYYHELLRRLRDVIRREKPEEHASSERQLRHDNAQARSAQLVQQFSAEHKIPQVRHPPHSPDLEIRDFFLSPEIKPHFKGKKIWKCQ</sequence>
<reference evidence="9 10" key="1">
    <citation type="submission" date="2023-02" db="EMBL/GenBank/DDBJ databases">
        <title>LHISI_Scaffold_Assembly.</title>
        <authorList>
            <person name="Stuart O.P."/>
            <person name="Cleave R."/>
            <person name="Magrath M.J.L."/>
            <person name="Mikheyev A.S."/>
        </authorList>
    </citation>
    <scope>NUCLEOTIDE SEQUENCE [LARGE SCALE GENOMIC DNA]</scope>
    <source>
        <strain evidence="9">Daus_M_001</strain>
        <tissue evidence="9">Leg muscle</tissue>
    </source>
</reference>
<evidence type="ECO:0000256" key="6">
    <source>
        <dbReference type="ARBA" id="ARBA00022918"/>
    </source>
</evidence>
<dbReference type="PANTHER" id="PTHR37984">
    <property type="entry name" value="PROTEIN CBG26694"/>
    <property type="match status" value="1"/>
</dbReference>
<dbReference type="PANTHER" id="PTHR37984:SF5">
    <property type="entry name" value="PROTEIN NYNRIN-LIKE"/>
    <property type="match status" value="1"/>
</dbReference>
<name>A0ABQ9HAZ8_9NEOP</name>
<dbReference type="InterPro" id="IPR043502">
    <property type="entry name" value="DNA/RNA_pol_sf"/>
</dbReference>
<feature type="domain" description="Reverse transcriptase RNase H-like" evidence="8">
    <location>
        <begin position="195"/>
        <end position="278"/>
    </location>
</feature>
<protein>
    <recommendedName>
        <fullName evidence="8">Reverse transcriptase RNase H-like domain-containing protein</fullName>
    </recommendedName>
</protein>
<dbReference type="CDD" id="cd09274">
    <property type="entry name" value="RNase_HI_RT_Ty3"/>
    <property type="match status" value="1"/>
</dbReference>
<evidence type="ECO:0000259" key="8">
    <source>
        <dbReference type="Pfam" id="PF17917"/>
    </source>
</evidence>
<evidence type="ECO:0000256" key="1">
    <source>
        <dbReference type="ARBA" id="ARBA00022679"/>
    </source>
</evidence>
<gene>
    <name evidence="9" type="ORF">PR048_017925</name>
</gene>
<evidence type="ECO:0000256" key="7">
    <source>
        <dbReference type="SAM" id="MobiDB-lite"/>
    </source>
</evidence>
<dbReference type="EMBL" id="JARBHB010000006">
    <property type="protein sequence ID" value="KAJ8881444.1"/>
    <property type="molecule type" value="Genomic_DNA"/>
</dbReference>
<comment type="caution">
    <text evidence="9">The sequence shown here is derived from an EMBL/GenBank/DDBJ whole genome shotgun (WGS) entry which is preliminary data.</text>
</comment>
<keyword evidence="6" id="KW-0695">RNA-directed DNA polymerase</keyword>
<proteinExistence type="predicted"/>
<dbReference type="InterPro" id="IPR036397">
    <property type="entry name" value="RNaseH_sf"/>
</dbReference>
<keyword evidence="5" id="KW-0378">Hydrolase</keyword>
<evidence type="ECO:0000313" key="9">
    <source>
        <dbReference type="EMBL" id="KAJ8881444.1"/>
    </source>
</evidence>
<evidence type="ECO:0000256" key="5">
    <source>
        <dbReference type="ARBA" id="ARBA00022801"/>
    </source>
</evidence>
<keyword evidence="1" id="KW-0808">Transferase</keyword>
<evidence type="ECO:0000313" key="10">
    <source>
        <dbReference type="Proteomes" id="UP001159363"/>
    </source>
</evidence>
<keyword evidence="10" id="KW-1185">Reference proteome</keyword>
<dbReference type="Pfam" id="PF17917">
    <property type="entry name" value="RT_RNaseH"/>
    <property type="match status" value="1"/>
</dbReference>
<dbReference type="InterPro" id="IPR050951">
    <property type="entry name" value="Retrovirus_Pol_polyprotein"/>
</dbReference>
<organism evidence="9 10">
    <name type="scientific">Dryococelus australis</name>
    <dbReference type="NCBI Taxonomy" id="614101"/>
    <lineage>
        <taxon>Eukaryota</taxon>
        <taxon>Metazoa</taxon>
        <taxon>Ecdysozoa</taxon>
        <taxon>Arthropoda</taxon>
        <taxon>Hexapoda</taxon>
        <taxon>Insecta</taxon>
        <taxon>Pterygota</taxon>
        <taxon>Neoptera</taxon>
        <taxon>Polyneoptera</taxon>
        <taxon>Phasmatodea</taxon>
        <taxon>Verophasmatodea</taxon>
        <taxon>Anareolatae</taxon>
        <taxon>Phasmatidae</taxon>
        <taxon>Eurycanthinae</taxon>
        <taxon>Dryococelus</taxon>
    </lineage>
</organism>
<feature type="compositionally biased region" description="Basic and acidic residues" evidence="7">
    <location>
        <begin position="480"/>
        <end position="496"/>
    </location>
</feature>
<evidence type="ECO:0000256" key="2">
    <source>
        <dbReference type="ARBA" id="ARBA00022695"/>
    </source>
</evidence>
<dbReference type="Gene3D" id="3.30.420.10">
    <property type="entry name" value="Ribonuclease H-like superfamily/Ribonuclease H"/>
    <property type="match status" value="1"/>
</dbReference>
<dbReference type="SUPFAM" id="SSF56672">
    <property type="entry name" value="DNA/RNA polymerases"/>
    <property type="match status" value="1"/>
</dbReference>
<dbReference type="Proteomes" id="UP001159363">
    <property type="component" value="Chromosome 5"/>
</dbReference>
<keyword evidence="3" id="KW-0540">Nuclease</keyword>
<evidence type="ECO:0000256" key="3">
    <source>
        <dbReference type="ARBA" id="ARBA00022722"/>
    </source>
</evidence>
<keyword evidence="4" id="KW-0255">Endonuclease</keyword>